<reference evidence="1" key="1">
    <citation type="submission" date="2022-04" db="EMBL/GenBank/DDBJ databases">
        <title>Genome of the entomopathogenic fungus Entomophthora muscae.</title>
        <authorList>
            <person name="Elya C."/>
            <person name="Lovett B.R."/>
            <person name="Lee E."/>
            <person name="Macias A.M."/>
            <person name="Hajek A.E."/>
            <person name="De Bivort B.L."/>
            <person name="Kasson M.T."/>
            <person name="De Fine Licht H.H."/>
            <person name="Stajich J.E."/>
        </authorList>
    </citation>
    <scope>NUCLEOTIDE SEQUENCE</scope>
    <source>
        <strain evidence="1">Berkeley</strain>
    </source>
</reference>
<name>A0ACC2RZV5_9FUNG</name>
<protein>
    <submittedName>
        <fullName evidence="1">Uncharacterized protein</fullName>
    </submittedName>
</protein>
<evidence type="ECO:0000313" key="1">
    <source>
        <dbReference type="EMBL" id="KAJ9055571.1"/>
    </source>
</evidence>
<comment type="caution">
    <text evidence="1">The sequence shown here is derived from an EMBL/GenBank/DDBJ whole genome shotgun (WGS) entry which is preliminary data.</text>
</comment>
<evidence type="ECO:0000313" key="2">
    <source>
        <dbReference type="Proteomes" id="UP001165960"/>
    </source>
</evidence>
<accession>A0ACC2RZV5</accession>
<keyword evidence="2" id="KW-1185">Reference proteome</keyword>
<organism evidence="1 2">
    <name type="scientific">Entomophthora muscae</name>
    <dbReference type="NCBI Taxonomy" id="34485"/>
    <lineage>
        <taxon>Eukaryota</taxon>
        <taxon>Fungi</taxon>
        <taxon>Fungi incertae sedis</taxon>
        <taxon>Zoopagomycota</taxon>
        <taxon>Entomophthoromycotina</taxon>
        <taxon>Entomophthoromycetes</taxon>
        <taxon>Entomophthorales</taxon>
        <taxon>Entomophthoraceae</taxon>
        <taxon>Entomophthora</taxon>
    </lineage>
</organism>
<dbReference type="EMBL" id="QTSX02006395">
    <property type="protein sequence ID" value="KAJ9055571.1"/>
    <property type="molecule type" value="Genomic_DNA"/>
</dbReference>
<proteinExistence type="predicted"/>
<gene>
    <name evidence="1" type="ORF">DSO57_1002449</name>
</gene>
<dbReference type="Proteomes" id="UP001165960">
    <property type="component" value="Unassembled WGS sequence"/>
</dbReference>
<sequence>MDLLDKKVHKILAQVSLEEELPHNTPNVKRYMGFFSPPNQNKVTRPTFPLICSAPVDNPPMETEEDWSQQATLDKREEVRLLQDIIANKNRPITYQRKE</sequence>